<dbReference type="Gene3D" id="2.60.40.2070">
    <property type="match status" value="1"/>
</dbReference>
<dbReference type="PANTHER" id="PTHR30451">
    <property type="entry name" value="OUTER MEMBRANE USHER PROTEIN"/>
    <property type="match status" value="1"/>
</dbReference>
<dbReference type="InterPro" id="IPR042186">
    <property type="entry name" value="FimD_plug_dom"/>
</dbReference>
<dbReference type="PANTHER" id="PTHR30451:SF4">
    <property type="entry name" value="OUTER MEMBRANE USHER PROTEIN YQIG-RELATED"/>
    <property type="match status" value="1"/>
</dbReference>
<sequence>MIMSLSPQFKVNKVLFSILLALSVSGVSNAVEFNMNIIDAKDRDNIDLSQFSNPDFIPAGEYLTDITLNGRKLSGQYLIKFNEINKDTSALCITSEMVQLFALKKKVSNEILKNKNGQCVELPKSTDIHYRFDKANQNILFSVPQAWLEYDDPYWVPPSQWENGITGAFIDYNLFANYSAPKNNSETVSASSNGTAGVNLGAWRFRADYQYQYNRSQGTSNQRFDWTQLYAFRAFPELGAKILLGESYLKTDIFDSFRFVGASFFSDSRMLPPSMRGYAPQITGIAQTNATVIISQNGRVIKQTRVAPGPFNIQDITEAVQGMLDIAIEEENGSKTTYQVTATSLPFLTRQGQLQYKFSAGESSPFGRSQRVEPRFVAGEVSYGLWSNTSIFGGLIATIDNNNYQAVNIGIGQNMNQFGAISFDITRTNARLDHFGTYSGNSYRLNYSKRFESTNSQVTFAGYKFSEKEFLTMPQYIDAANGVLDFRRDKNVYTASFNQYISPLDVTLYFNASHHQFWNSESTTTFGMSLSKIFSLGKLKNISATLSLNKIKYQETDDNQAYLSFSIPLESGGSVSYDMQYADGGKSLGQSVAYYSENLNNNYWSLRVGGDKRELGRMEPNLSGSYQYSSPYGVLNINGTDNINSYRALGGSWYGSMTATKYGAALHRNGTANEPRIMIDSGDVAGISIDNGQSVTNRFGVGVATSLNSFSNSDVYIDMNTLPDDVDVNDNIIGKTLTEGAIGYQMIRANQGKRILAVVRLENGKYPPLGTSVVEINSGREVGIIADNGIVYLTGINPDEEYSVKWAGGNEQCRLNFTNFSEKQQSKVLLPCL</sequence>
<evidence type="ECO:0000259" key="12">
    <source>
        <dbReference type="Pfam" id="PF13954"/>
    </source>
</evidence>
<evidence type="ECO:0000256" key="1">
    <source>
        <dbReference type="ARBA" id="ARBA00004571"/>
    </source>
</evidence>
<keyword evidence="14" id="KW-1185">Reference proteome</keyword>
<dbReference type="Proteomes" id="UP000179588">
    <property type="component" value="Unassembled WGS sequence"/>
</dbReference>
<accession>A0A1S1HT24</accession>
<dbReference type="GO" id="GO:0015473">
    <property type="term" value="F:fimbrial usher porin activity"/>
    <property type="evidence" value="ECO:0007669"/>
    <property type="project" value="InterPro"/>
</dbReference>
<dbReference type="InterPro" id="IPR018030">
    <property type="entry name" value="Fimbrial_membr_usher_CS"/>
</dbReference>
<proteinExistence type="inferred from homology"/>
<dbReference type="Gene3D" id="2.60.40.3110">
    <property type="match status" value="1"/>
</dbReference>
<keyword evidence="3 9" id="KW-0813">Transport</keyword>
<keyword evidence="5 9" id="KW-0812">Transmembrane</keyword>
<dbReference type="InterPro" id="IPR000015">
    <property type="entry name" value="Fimb_usher"/>
</dbReference>
<keyword evidence="6 10" id="KW-0732">Signal</keyword>
<keyword evidence="8 9" id="KW-0998">Cell outer membrane</keyword>
<keyword evidence="4" id="KW-1134">Transmembrane beta strand</keyword>
<evidence type="ECO:0000256" key="9">
    <source>
        <dbReference type="RuleBase" id="RU003884"/>
    </source>
</evidence>
<dbReference type="Gene3D" id="3.10.20.410">
    <property type="match status" value="1"/>
</dbReference>
<dbReference type="Pfam" id="PF00577">
    <property type="entry name" value="Usher"/>
    <property type="match status" value="1"/>
</dbReference>
<dbReference type="InterPro" id="IPR025885">
    <property type="entry name" value="PapC_N"/>
</dbReference>
<dbReference type="SUPFAM" id="SSF141729">
    <property type="entry name" value="FimD N-terminal domain-like"/>
    <property type="match status" value="1"/>
</dbReference>
<dbReference type="EMBL" id="LVIE01000024">
    <property type="protein sequence ID" value="OHT25569.1"/>
    <property type="molecule type" value="Genomic_DNA"/>
</dbReference>
<comment type="similarity">
    <text evidence="2 9">Belongs to the fimbrial export usher family.</text>
</comment>
<evidence type="ECO:0000313" key="14">
    <source>
        <dbReference type="Proteomes" id="UP000179588"/>
    </source>
</evidence>
<comment type="caution">
    <text evidence="13">The sequence shown here is derived from an EMBL/GenBank/DDBJ whole genome shotgun (WGS) entry which is preliminary data.</text>
</comment>
<evidence type="ECO:0000256" key="5">
    <source>
        <dbReference type="ARBA" id="ARBA00022692"/>
    </source>
</evidence>
<dbReference type="InterPro" id="IPR043142">
    <property type="entry name" value="PapC-like_C_sf"/>
</dbReference>
<dbReference type="InterPro" id="IPR037224">
    <property type="entry name" value="PapC_N_sf"/>
</dbReference>
<dbReference type="AlphaFoldDB" id="A0A1S1HT24"/>
<evidence type="ECO:0000256" key="4">
    <source>
        <dbReference type="ARBA" id="ARBA00022452"/>
    </source>
</evidence>
<comment type="subcellular location">
    <subcellularLocation>
        <location evidence="1 9">Cell outer membrane</location>
        <topology evidence="1 9">Multi-pass membrane protein</topology>
    </subcellularLocation>
</comment>
<feature type="chain" id="PRO_5010181897" evidence="10">
    <location>
        <begin position="31"/>
        <end position="833"/>
    </location>
</feature>
<evidence type="ECO:0000256" key="3">
    <source>
        <dbReference type="ARBA" id="ARBA00022448"/>
    </source>
</evidence>
<evidence type="ECO:0000259" key="11">
    <source>
        <dbReference type="Pfam" id="PF13953"/>
    </source>
</evidence>
<keyword evidence="7 9" id="KW-0472">Membrane</keyword>
<dbReference type="Pfam" id="PF13953">
    <property type="entry name" value="PapC_C"/>
    <property type="match status" value="1"/>
</dbReference>
<evidence type="ECO:0000256" key="10">
    <source>
        <dbReference type="SAM" id="SignalP"/>
    </source>
</evidence>
<dbReference type="InterPro" id="IPR025949">
    <property type="entry name" value="PapC-like_C"/>
</dbReference>
<feature type="domain" description="PapC N-terminal" evidence="12">
    <location>
        <begin position="32"/>
        <end position="174"/>
    </location>
</feature>
<evidence type="ECO:0000256" key="8">
    <source>
        <dbReference type="ARBA" id="ARBA00023237"/>
    </source>
</evidence>
<evidence type="ECO:0000256" key="7">
    <source>
        <dbReference type="ARBA" id="ARBA00023136"/>
    </source>
</evidence>
<feature type="domain" description="PapC-like C-terminal" evidence="11">
    <location>
        <begin position="759"/>
        <end position="818"/>
    </location>
</feature>
<name>A0A1S1HT24_PROST</name>
<dbReference type="GO" id="GO:0009297">
    <property type="term" value="P:pilus assembly"/>
    <property type="evidence" value="ECO:0007669"/>
    <property type="project" value="InterPro"/>
</dbReference>
<protein>
    <submittedName>
        <fullName evidence="13">Fimbrial protein</fullName>
    </submittedName>
</protein>
<organism evidence="13 14">
    <name type="scientific">Providencia stuartii</name>
    <dbReference type="NCBI Taxonomy" id="588"/>
    <lineage>
        <taxon>Bacteria</taxon>
        <taxon>Pseudomonadati</taxon>
        <taxon>Pseudomonadota</taxon>
        <taxon>Gammaproteobacteria</taxon>
        <taxon>Enterobacterales</taxon>
        <taxon>Morganellaceae</taxon>
        <taxon>Providencia</taxon>
    </lineage>
</organism>
<evidence type="ECO:0000256" key="6">
    <source>
        <dbReference type="ARBA" id="ARBA00022729"/>
    </source>
</evidence>
<dbReference type="Gene3D" id="2.60.40.2610">
    <property type="entry name" value="Outer membrane usher protein FimD, plug domain"/>
    <property type="match status" value="1"/>
</dbReference>
<evidence type="ECO:0000256" key="2">
    <source>
        <dbReference type="ARBA" id="ARBA00008064"/>
    </source>
</evidence>
<keyword evidence="9" id="KW-1029">Fimbrium biogenesis</keyword>
<evidence type="ECO:0000313" key="13">
    <source>
        <dbReference type="EMBL" id="OHT25569.1"/>
    </source>
</evidence>
<dbReference type="PROSITE" id="PS01151">
    <property type="entry name" value="FIMBRIAL_USHER"/>
    <property type="match status" value="1"/>
</dbReference>
<dbReference type="Pfam" id="PF13954">
    <property type="entry name" value="PapC_N"/>
    <property type="match status" value="1"/>
</dbReference>
<feature type="signal peptide" evidence="10">
    <location>
        <begin position="1"/>
        <end position="30"/>
    </location>
</feature>
<gene>
    <name evidence="13" type="ORF">A3Q29_13310</name>
</gene>
<dbReference type="GO" id="GO:0009279">
    <property type="term" value="C:cell outer membrane"/>
    <property type="evidence" value="ECO:0007669"/>
    <property type="project" value="UniProtKB-SubCell"/>
</dbReference>
<reference evidence="13 14" key="1">
    <citation type="submission" date="2016-03" db="EMBL/GenBank/DDBJ databases">
        <title>Genome sequence of Providencia stuartii strain, isolated from the salivary glands of larval Lucilia sericata.</title>
        <authorList>
            <person name="Yuan Y."/>
            <person name="Zhang Y."/>
            <person name="Fu S."/>
            <person name="Crippen T.L."/>
            <person name="Visi D."/>
            <person name="Benbow M.E."/>
            <person name="Allen M."/>
            <person name="Tomberlin J.K."/>
            <person name="Sze S.-H."/>
            <person name="Tarone A.M."/>
        </authorList>
    </citation>
    <scope>NUCLEOTIDE SEQUENCE [LARGE SCALE GENOMIC DNA]</scope>
    <source>
        <strain evidence="13 14">Crippen</strain>
    </source>
</reference>